<dbReference type="PRINTS" id="PR01590">
    <property type="entry name" value="HTHFIS"/>
</dbReference>
<dbReference type="InterPro" id="IPR009057">
    <property type="entry name" value="Homeodomain-like_sf"/>
</dbReference>
<dbReference type="SMART" id="SM00448">
    <property type="entry name" value="REC"/>
    <property type="match status" value="1"/>
</dbReference>
<dbReference type="PANTHER" id="PTHR44591">
    <property type="entry name" value="STRESS RESPONSE REGULATOR PROTEIN 1"/>
    <property type="match status" value="1"/>
</dbReference>
<evidence type="ECO:0000256" key="2">
    <source>
        <dbReference type="ARBA" id="ARBA00023015"/>
    </source>
</evidence>
<dbReference type="Pfam" id="PF00072">
    <property type="entry name" value="Response_reg"/>
    <property type="match status" value="1"/>
</dbReference>
<sequence>MRQLSRGYPIHILFARGIKRVIKNSEVWVVDDDASIRWVLERALVDAGLSVREFGDIDEAMRVMGHELPNVVITDIKMPSRKGLEFLETLGDRFPEIPVIVMTAYTDLDNAVSAYGAGAFEYLPKPFDLDEATALVKRALTRRTDWQTALRQSVDERLAIGSSGLLGDFGVEFERILLQATLAFTRGRKQEAARRIGWSRNTLARKLKELKID</sequence>
<name>A0A381XSG3_9ZZZZ</name>
<dbReference type="FunFam" id="3.40.50.2300:FF:000018">
    <property type="entry name" value="DNA-binding transcriptional regulator NtrC"/>
    <property type="match status" value="1"/>
</dbReference>
<keyword evidence="2" id="KW-0805">Transcription regulation</keyword>
<reference evidence="5" key="1">
    <citation type="submission" date="2018-05" db="EMBL/GenBank/DDBJ databases">
        <authorList>
            <person name="Lanie J.A."/>
            <person name="Ng W.-L."/>
            <person name="Kazmierczak K.M."/>
            <person name="Andrzejewski T.M."/>
            <person name="Davidsen T.M."/>
            <person name="Wayne K.J."/>
            <person name="Tettelin H."/>
            <person name="Glass J.I."/>
            <person name="Rusch D."/>
            <person name="Podicherti R."/>
            <person name="Tsui H.-C.T."/>
            <person name="Winkler M.E."/>
        </authorList>
    </citation>
    <scope>NUCLEOTIDE SEQUENCE</scope>
</reference>
<gene>
    <name evidence="5" type="ORF">METZ01_LOCUS120568</name>
</gene>
<dbReference type="Pfam" id="PF02954">
    <property type="entry name" value="HTH_8"/>
    <property type="match status" value="1"/>
</dbReference>
<dbReference type="Gene3D" id="3.40.50.2300">
    <property type="match status" value="1"/>
</dbReference>
<dbReference type="Gene3D" id="1.10.10.60">
    <property type="entry name" value="Homeodomain-like"/>
    <property type="match status" value="1"/>
</dbReference>
<protein>
    <recommendedName>
        <fullName evidence="4">Response regulatory domain-containing protein</fullName>
    </recommendedName>
</protein>
<dbReference type="PANTHER" id="PTHR44591:SF25">
    <property type="entry name" value="CHEMOTAXIS TWO-COMPONENT RESPONSE REGULATOR"/>
    <property type="match status" value="1"/>
</dbReference>
<evidence type="ECO:0000259" key="4">
    <source>
        <dbReference type="PROSITE" id="PS50110"/>
    </source>
</evidence>
<dbReference type="InterPro" id="IPR050595">
    <property type="entry name" value="Bact_response_regulator"/>
</dbReference>
<dbReference type="AlphaFoldDB" id="A0A381XSG3"/>
<dbReference type="InterPro" id="IPR001789">
    <property type="entry name" value="Sig_transdc_resp-reg_receiver"/>
</dbReference>
<feature type="domain" description="Response regulatory" evidence="4">
    <location>
        <begin position="26"/>
        <end position="140"/>
    </location>
</feature>
<keyword evidence="3" id="KW-0804">Transcription</keyword>
<organism evidence="5">
    <name type="scientific">marine metagenome</name>
    <dbReference type="NCBI Taxonomy" id="408172"/>
    <lineage>
        <taxon>unclassified sequences</taxon>
        <taxon>metagenomes</taxon>
        <taxon>ecological metagenomes</taxon>
    </lineage>
</organism>
<dbReference type="PROSITE" id="PS50110">
    <property type="entry name" value="RESPONSE_REGULATORY"/>
    <property type="match status" value="1"/>
</dbReference>
<dbReference type="EMBL" id="UINC01016223">
    <property type="protein sequence ID" value="SVA67714.1"/>
    <property type="molecule type" value="Genomic_DNA"/>
</dbReference>
<evidence type="ECO:0000256" key="3">
    <source>
        <dbReference type="ARBA" id="ARBA00023163"/>
    </source>
</evidence>
<dbReference type="GO" id="GO:0000160">
    <property type="term" value="P:phosphorelay signal transduction system"/>
    <property type="evidence" value="ECO:0007669"/>
    <property type="project" value="InterPro"/>
</dbReference>
<dbReference type="SUPFAM" id="SSF52172">
    <property type="entry name" value="CheY-like"/>
    <property type="match status" value="1"/>
</dbReference>
<accession>A0A381XSG3</accession>
<proteinExistence type="predicted"/>
<dbReference type="InterPro" id="IPR002197">
    <property type="entry name" value="HTH_Fis"/>
</dbReference>
<dbReference type="GO" id="GO:0043565">
    <property type="term" value="F:sequence-specific DNA binding"/>
    <property type="evidence" value="ECO:0007669"/>
    <property type="project" value="InterPro"/>
</dbReference>
<evidence type="ECO:0000256" key="1">
    <source>
        <dbReference type="ARBA" id="ARBA00022553"/>
    </source>
</evidence>
<dbReference type="SUPFAM" id="SSF46689">
    <property type="entry name" value="Homeodomain-like"/>
    <property type="match status" value="1"/>
</dbReference>
<keyword evidence="1" id="KW-0597">Phosphoprotein</keyword>
<evidence type="ECO:0000313" key="5">
    <source>
        <dbReference type="EMBL" id="SVA67714.1"/>
    </source>
</evidence>
<dbReference type="InterPro" id="IPR011006">
    <property type="entry name" value="CheY-like_superfamily"/>
</dbReference>